<organism evidence="1 2">
    <name type="scientific">Giardia intestinalis (strain P15)</name>
    <name type="common">Giardia lamblia</name>
    <dbReference type="NCBI Taxonomy" id="658858"/>
    <lineage>
        <taxon>Eukaryota</taxon>
        <taxon>Metamonada</taxon>
        <taxon>Diplomonadida</taxon>
        <taxon>Hexamitidae</taxon>
        <taxon>Giardiinae</taxon>
        <taxon>Giardia</taxon>
    </lineage>
</organism>
<accession>E1F3Y7</accession>
<sequence length="320" mass="35245">MPKLLTRTHVPLGSCISMTSIQLSYSGVLVGTSTGHLFLITYVKGRAKISAPKGIVEEKSPVVELTICKNQLMVMRNSGLLQIYDLWLDESSASPCCLQLICEHSVDECPKFRPLFLDTETLFVVRNSVLHNLLNKKEQVPLASNTFLGIAQLSTHSTQFVLYGDGLTLWKWMRTCPATQLQSYLLDLYKYAAIGTEVSPCILDFFVHQGFIFCATNMGLLLYFPETQISEPPTTDGKIYPMVYPTICLTTRRLLFWDNLIVPCGGYGLELLSLKVSENATPDITGITVITFEDSSTCGAVSSGLLWICTGGAGVCLLSD</sequence>
<gene>
    <name evidence="1" type="ORF">GLP15_715</name>
</gene>
<name>E1F3Y7_GIAIA</name>
<protein>
    <submittedName>
        <fullName evidence="1">Uncharacterized protein</fullName>
    </submittedName>
</protein>
<comment type="caution">
    <text evidence="1">The sequence shown here is derived from an EMBL/GenBank/DDBJ whole genome shotgun (WGS) entry which is preliminary data.</text>
</comment>
<dbReference type="AlphaFoldDB" id="E1F3Y7"/>
<dbReference type="OrthoDB" id="10250541at2759"/>
<reference evidence="1 2" key="1">
    <citation type="journal article" date="2010" name="BMC Genomics">
        <title>Genome analysis and comparative genomics of a Giardia intestinalis assemblage E isolate.</title>
        <authorList>
            <person name="Jerlstrom-Hultqvist J."/>
            <person name="Franzen O."/>
            <person name="Ankarklev J."/>
            <person name="Xu F."/>
            <person name="Nohynkova E."/>
            <person name="Andersson J.O."/>
            <person name="Svard S.G."/>
            <person name="Andersson B."/>
        </authorList>
    </citation>
    <scope>NUCLEOTIDE SEQUENCE [LARGE SCALE GENOMIC DNA]</scope>
    <source>
        <strain evidence="1 2">P15</strain>
    </source>
</reference>
<dbReference type="Proteomes" id="UP000008974">
    <property type="component" value="Unassembled WGS sequence"/>
</dbReference>
<dbReference type="OMA" id="GLLWICT"/>
<evidence type="ECO:0000313" key="2">
    <source>
        <dbReference type="Proteomes" id="UP000008974"/>
    </source>
</evidence>
<proteinExistence type="predicted"/>
<dbReference type="EMBL" id="ACVC01000160">
    <property type="protein sequence ID" value="EFO62812.1"/>
    <property type="molecule type" value="Genomic_DNA"/>
</dbReference>
<evidence type="ECO:0000313" key="1">
    <source>
        <dbReference type="EMBL" id="EFO62812.1"/>
    </source>
</evidence>
<dbReference type="VEuPathDB" id="GiardiaDB:GLP15_715"/>